<dbReference type="RefSeq" id="XP_066673901.1">
    <property type="nucleotide sequence ID" value="XM_066806605.1"/>
</dbReference>
<feature type="region of interest" description="Disordered" evidence="1">
    <location>
        <begin position="1"/>
        <end position="74"/>
    </location>
</feature>
<evidence type="ECO:0000256" key="1">
    <source>
        <dbReference type="SAM" id="MobiDB-lite"/>
    </source>
</evidence>
<dbReference type="Proteomes" id="UP001433268">
    <property type="component" value="Unassembled WGS sequence"/>
</dbReference>
<evidence type="ECO:0000313" key="3">
    <source>
        <dbReference type="Proteomes" id="UP001433268"/>
    </source>
</evidence>
<gene>
    <name evidence="2" type="ORF">PG997_002290</name>
</gene>
<accession>A0ABR1X8X8</accession>
<evidence type="ECO:0000313" key="2">
    <source>
        <dbReference type="EMBL" id="KAK8091929.1"/>
    </source>
</evidence>
<proteinExistence type="predicted"/>
<dbReference type="EMBL" id="JAQQWN010000003">
    <property type="protein sequence ID" value="KAK8091929.1"/>
    <property type="molecule type" value="Genomic_DNA"/>
</dbReference>
<keyword evidence="3" id="KW-1185">Reference proteome</keyword>
<name>A0ABR1X8X8_9PEZI</name>
<organism evidence="2 3">
    <name type="scientific">Apiospora hydei</name>
    <dbReference type="NCBI Taxonomy" id="1337664"/>
    <lineage>
        <taxon>Eukaryota</taxon>
        <taxon>Fungi</taxon>
        <taxon>Dikarya</taxon>
        <taxon>Ascomycota</taxon>
        <taxon>Pezizomycotina</taxon>
        <taxon>Sordariomycetes</taxon>
        <taxon>Xylariomycetidae</taxon>
        <taxon>Amphisphaeriales</taxon>
        <taxon>Apiosporaceae</taxon>
        <taxon>Apiospora</taxon>
    </lineage>
</organism>
<sequence length="74" mass="7945">MLRMVAAPGPEQPRYLGDLLEGPLRRLKRTKSSASSERSERSGASPPLSRTSSKNIFRPMLGRKPSAGSSSSSS</sequence>
<reference evidence="2 3" key="1">
    <citation type="submission" date="2023-01" db="EMBL/GenBank/DDBJ databases">
        <title>Analysis of 21 Apiospora genomes using comparative genomics revels a genus with tremendous synthesis potential of carbohydrate active enzymes and secondary metabolites.</title>
        <authorList>
            <person name="Sorensen T."/>
        </authorList>
    </citation>
    <scope>NUCLEOTIDE SEQUENCE [LARGE SCALE GENOMIC DNA]</scope>
    <source>
        <strain evidence="2 3">CBS 114990</strain>
    </source>
</reference>
<dbReference type="GeneID" id="92039665"/>
<protein>
    <submittedName>
        <fullName evidence="2">Uncharacterized protein</fullName>
    </submittedName>
</protein>
<comment type="caution">
    <text evidence="2">The sequence shown here is derived from an EMBL/GenBank/DDBJ whole genome shotgun (WGS) entry which is preliminary data.</text>
</comment>